<keyword evidence="4" id="KW-1185">Reference proteome</keyword>
<evidence type="ECO:0000259" key="2">
    <source>
        <dbReference type="Pfam" id="PF19273"/>
    </source>
</evidence>
<dbReference type="InterPro" id="IPR011989">
    <property type="entry name" value="ARM-like"/>
</dbReference>
<feature type="region of interest" description="Disordered" evidence="1">
    <location>
        <begin position="93"/>
        <end position="127"/>
    </location>
</feature>
<feature type="domain" description="Exportin-5 C-terminal" evidence="2">
    <location>
        <begin position="2"/>
        <end position="299"/>
    </location>
</feature>
<proteinExistence type="predicted"/>
<name>A0ABQ7GB94_DUNSA</name>
<reference evidence="3" key="1">
    <citation type="submission" date="2017-08" db="EMBL/GenBank/DDBJ databases">
        <authorList>
            <person name="Polle J.E."/>
            <person name="Barry K."/>
            <person name="Cushman J."/>
            <person name="Schmutz J."/>
            <person name="Tran D."/>
            <person name="Hathwaick L.T."/>
            <person name="Yim W.C."/>
            <person name="Jenkins J."/>
            <person name="Mckie-Krisberg Z.M."/>
            <person name="Prochnik S."/>
            <person name="Lindquist E."/>
            <person name="Dockter R.B."/>
            <person name="Adam C."/>
            <person name="Molina H."/>
            <person name="Bunkerborg J."/>
            <person name="Jin E."/>
            <person name="Buchheim M."/>
            <person name="Magnuson J."/>
        </authorList>
    </citation>
    <scope>NUCLEOTIDE SEQUENCE</scope>
    <source>
        <strain evidence="3">CCAP 19/18</strain>
    </source>
</reference>
<dbReference type="EMBL" id="MU069914">
    <property type="protein sequence ID" value="KAF5831886.1"/>
    <property type="molecule type" value="Genomic_DNA"/>
</dbReference>
<dbReference type="InterPro" id="IPR045478">
    <property type="entry name" value="Exportin-5_C"/>
</dbReference>
<accession>A0ABQ7GB94</accession>
<evidence type="ECO:0000313" key="4">
    <source>
        <dbReference type="Proteomes" id="UP000815325"/>
    </source>
</evidence>
<dbReference type="Proteomes" id="UP000815325">
    <property type="component" value="Unassembled WGS sequence"/>
</dbReference>
<feature type="compositionally biased region" description="Gly residues" evidence="1">
    <location>
        <begin position="115"/>
        <end position="127"/>
    </location>
</feature>
<comment type="caution">
    <text evidence="3">The sequence shown here is derived from an EMBL/GenBank/DDBJ whole genome shotgun (WGS) entry which is preliminary data.</text>
</comment>
<gene>
    <name evidence="3" type="ORF">DUNSADRAFT_12423</name>
</gene>
<dbReference type="Pfam" id="PF19273">
    <property type="entry name" value="Exportin-5"/>
    <property type="match status" value="1"/>
</dbReference>
<sequence>MLLRHVVTVWVSKCPPGPTRALWVVPLCRGLLPHLSKRLSSSWQQLQQGTTAKGGAVAEEVLADSVLRDLTREFMALILAVVRPFGAPPLGSASVAAAPGPKSPTGSSRRKDGGSADGTGASGKGHQGPGGLAIAAAAAGMGTGLGESLFETLLVVDGELAQVVVGCAVDGLCWPDTESVHKAIAACRNLVKLAPTLPGLEGFVCGPMLQASIFSLVQVFTVEIQAELLSLLRQIMSTSLPRPTGGPAILMTLQQVLGVTPEALQSFVATYNALNSEKDQRQHIKQLVAQAGSDEVRKLLAAVSKISYAPSVPSLVEAPPKFRHTPSEQDAPLQGAIYNTIFNE</sequence>
<evidence type="ECO:0000256" key="1">
    <source>
        <dbReference type="SAM" id="MobiDB-lite"/>
    </source>
</evidence>
<protein>
    <recommendedName>
        <fullName evidence="2">Exportin-5 C-terminal domain-containing protein</fullName>
    </recommendedName>
</protein>
<evidence type="ECO:0000313" key="3">
    <source>
        <dbReference type="EMBL" id="KAF5831886.1"/>
    </source>
</evidence>
<dbReference type="Gene3D" id="1.25.10.10">
    <property type="entry name" value="Leucine-rich Repeat Variant"/>
    <property type="match status" value="1"/>
</dbReference>
<organism evidence="3 4">
    <name type="scientific">Dunaliella salina</name>
    <name type="common">Green alga</name>
    <name type="synonym">Protococcus salinus</name>
    <dbReference type="NCBI Taxonomy" id="3046"/>
    <lineage>
        <taxon>Eukaryota</taxon>
        <taxon>Viridiplantae</taxon>
        <taxon>Chlorophyta</taxon>
        <taxon>core chlorophytes</taxon>
        <taxon>Chlorophyceae</taxon>
        <taxon>CS clade</taxon>
        <taxon>Chlamydomonadales</taxon>
        <taxon>Dunaliellaceae</taxon>
        <taxon>Dunaliella</taxon>
    </lineage>
</organism>